<dbReference type="FunFam" id="1.10.238.220:FF:000001">
    <property type="entry name" value="Serine/threonine-protein phosphatase 2A regulatory subunit B'' subunit alpha"/>
    <property type="match status" value="1"/>
</dbReference>
<keyword evidence="1" id="KW-0479">Metal-binding</keyword>
<accession>T1J4V3</accession>
<feature type="domain" description="EF-hand" evidence="5">
    <location>
        <begin position="868"/>
        <end position="903"/>
    </location>
</feature>
<name>T1J4V3_STRMM</name>
<evidence type="ECO:0000256" key="4">
    <source>
        <dbReference type="SAM" id="MobiDB-lite"/>
    </source>
</evidence>
<dbReference type="AlphaFoldDB" id="T1J4V3"/>
<dbReference type="EnsemblMetazoa" id="SMAR008650-RA">
    <property type="protein sequence ID" value="SMAR008650-PA"/>
    <property type="gene ID" value="SMAR008650"/>
</dbReference>
<keyword evidence="7" id="KW-1185">Reference proteome</keyword>
<reference evidence="6" key="2">
    <citation type="submission" date="2015-02" db="UniProtKB">
        <authorList>
            <consortium name="EnsemblMetazoa"/>
        </authorList>
    </citation>
    <scope>IDENTIFICATION</scope>
</reference>
<dbReference type="PROSITE" id="PS50222">
    <property type="entry name" value="EF_HAND_2"/>
    <property type="match status" value="1"/>
</dbReference>
<dbReference type="InterPro" id="IPR002048">
    <property type="entry name" value="EF_hand_dom"/>
</dbReference>
<comment type="function">
    <text evidence="3">The B regulatory subunit might modulate substrate selectivity and catalytic activity, and might also direct the localization of the catalytic enzyme to a particular subcellular compartment.</text>
</comment>
<dbReference type="InterPro" id="IPR011992">
    <property type="entry name" value="EF-hand-dom_pair"/>
</dbReference>
<dbReference type="Proteomes" id="UP000014500">
    <property type="component" value="Unassembled WGS sequence"/>
</dbReference>
<feature type="region of interest" description="Disordered" evidence="4">
    <location>
        <begin position="187"/>
        <end position="216"/>
    </location>
</feature>
<evidence type="ECO:0000313" key="6">
    <source>
        <dbReference type="EnsemblMetazoa" id="SMAR008650-PA"/>
    </source>
</evidence>
<dbReference type="eggNOG" id="KOG2562">
    <property type="taxonomic scope" value="Eukaryota"/>
</dbReference>
<dbReference type="Pfam" id="PF13499">
    <property type="entry name" value="EF-hand_7"/>
    <property type="match status" value="1"/>
</dbReference>
<dbReference type="Pfam" id="PF17958">
    <property type="entry name" value="EF-hand_13"/>
    <property type="match status" value="1"/>
</dbReference>
<dbReference type="PANTHER" id="PTHR14095:SF0">
    <property type="entry name" value="MIP22305P"/>
    <property type="match status" value="1"/>
</dbReference>
<dbReference type="GO" id="GO:0000159">
    <property type="term" value="C:protein phosphatase type 2A complex"/>
    <property type="evidence" value="ECO:0007669"/>
    <property type="project" value="TreeGrafter"/>
</dbReference>
<evidence type="ECO:0000313" key="7">
    <source>
        <dbReference type="Proteomes" id="UP000014500"/>
    </source>
</evidence>
<sequence>MSVRVHSRDAVPCRLVVSSVTPYRAAIVDIRRRRTVHCVDALPCLVLNPDPLAKGSGQVDCRAVHYGVCVPVILQFNPINLLTAPRAFETDLHRLVNQFVAADRATKKKESMLAFASSAVSSTGSPSSPSVPQSPVRPLAASSILSAVEKFERKSIQANSRGKVVQLLKTKRDIDVAPATASNTVKESSVEPAVKTTTPPPVSDVEQPLITPPPVVSTVTAPAAKYDSCTWPSFKRPQSNAKESKDVESKEMVKKLEKVTGNIIGIDGSGVDKAKKKVDDDVGSAKKKIVKRVKVSEKKSVSEKIETEMRNGTVKVKVEGKKEKSDKSGKIINTTTTLEEELNKMIAASNEIHAVSEAMPVANSGLDSGIGSEESPPSPSPLKEEEAKSGNNKYFDQHIASPVDFAKTRFQRNTGQSVNETKFRFENGQIQNSSRDKWRPEWLPSHSSLLSAATSGDPAMEANLVQAAVDALKRDGRHQRMNQRKASSPEPTIPHPKLTVTQKQHIKERSLSPTGSSSHVPVRPFLTKGSVAERVLIFERCPTSIDRDLKDKLAAKHPAIHAASADGITKSQTVAVKEISKTASSSPTAHNLQRLAIKSSSQSTQIPYFHFPNGRPVLPKESEIILQRVATAFSNLEGGCAFKDQFGVITKACDLPLYWKNSLFIAVGGEKKGFVTSEMFLEYWKRVMQTSNDDASKFVKILSKSTRNYLLPEDFTPLIQDVVNSHPGLTFLKEAVEFHSRYVHTVIARIYYSVNRSWTGRIISPELRKSTFLQTVALLEEEDDINQITDYFSYEHFYVIYCKFWELDKDHDLYIDKSDLSRHNDHAISSRMIERIFSGAVTRGRNQKEQKMSYTEFVWFLMSEEDKRHPTSIEYWFRCMDLDGDGYLSMYELEYFYEEQLQRMEALGIETLPFKDCLCQMLDMIRPKTPGLISLSDLKRCRMTSIFFDTFFNLEKYLDHEQRDPFASQRDHDGEGGAEMSDWDRYAAEEYEFLVAEEGANEQQEDLVYEDEEDELSSSLDKLAKVTSRRSNADLEEDYTDYADYAESDDYQY</sequence>
<organism evidence="6 7">
    <name type="scientific">Strigamia maritima</name>
    <name type="common">European centipede</name>
    <name type="synonym">Geophilus maritimus</name>
    <dbReference type="NCBI Taxonomy" id="126957"/>
    <lineage>
        <taxon>Eukaryota</taxon>
        <taxon>Metazoa</taxon>
        <taxon>Ecdysozoa</taxon>
        <taxon>Arthropoda</taxon>
        <taxon>Myriapoda</taxon>
        <taxon>Chilopoda</taxon>
        <taxon>Pleurostigmophora</taxon>
        <taxon>Geophilomorpha</taxon>
        <taxon>Linotaeniidae</taxon>
        <taxon>Strigamia</taxon>
    </lineage>
</organism>
<dbReference type="InterPro" id="IPR018247">
    <property type="entry name" value="EF_Hand_1_Ca_BS"/>
</dbReference>
<protein>
    <recommendedName>
        <fullName evidence="5">EF-hand domain-containing protein</fullName>
    </recommendedName>
</protein>
<dbReference type="InterPro" id="IPR041534">
    <property type="entry name" value="EF-hand_13"/>
</dbReference>
<dbReference type="Gene3D" id="1.10.238.230">
    <property type="match status" value="1"/>
</dbReference>
<dbReference type="FunFam" id="1.10.238.10:FF:000628">
    <property type="entry name" value="Serine/threonine-protein phosphatase 2A regulatory subunit B'' subunit beta"/>
    <property type="match status" value="1"/>
</dbReference>
<evidence type="ECO:0000256" key="2">
    <source>
        <dbReference type="ARBA" id="ARBA00022837"/>
    </source>
</evidence>
<dbReference type="PROSITE" id="PS00018">
    <property type="entry name" value="EF_HAND_1"/>
    <property type="match status" value="1"/>
</dbReference>
<feature type="region of interest" description="Disordered" evidence="4">
    <location>
        <begin position="363"/>
        <end position="389"/>
    </location>
</feature>
<proteinExistence type="predicted"/>
<dbReference type="Pfam" id="PF21161">
    <property type="entry name" value="P2R3B_EF-hand"/>
    <property type="match status" value="1"/>
</dbReference>
<evidence type="ECO:0000256" key="3">
    <source>
        <dbReference type="ARBA" id="ARBA00093310"/>
    </source>
</evidence>
<dbReference type="Gene3D" id="1.10.238.220">
    <property type="match status" value="1"/>
</dbReference>
<dbReference type="InterPro" id="IPR048855">
    <property type="entry name" value="P2R3A_B_D_EF-hand"/>
</dbReference>
<dbReference type="GO" id="GO:0019888">
    <property type="term" value="F:protein phosphatase regulator activity"/>
    <property type="evidence" value="ECO:0007669"/>
    <property type="project" value="TreeGrafter"/>
</dbReference>
<evidence type="ECO:0000256" key="1">
    <source>
        <dbReference type="ARBA" id="ARBA00022723"/>
    </source>
</evidence>
<dbReference type="HOGENOM" id="CLU_006905_0_0_1"/>
<dbReference type="Gene3D" id="1.10.238.10">
    <property type="entry name" value="EF-hand"/>
    <property type="match status" value="1"/>
</dbReference>
<evidence type="ECO:0000259" key="5">
    <source>
        <dbReference type="PROSITE" id="PS50222"/>
    </source>
</evidence>
<feature type="region of interest" description="Disordered" evidence="4">
    <location>
        <begin position="477"/>
        <end position="522"/>
    </location>
</feature>
<keyword evidence="2" id="KW-0106">Calcium</keyword>
<reference evidence="7" key="1">
    <citation type="submission" date="2011-05" db="EMBL/GenBank/DDBJ databases">
        <authorList>
            <person name="Richards S.R."/>
            <person name="Qu J."/>
            <person name="Jiang H."/>
            <person name="Jhangiani S.N."/>
            <person name="Agravi P."/>
            <person name="Goodspeed R."/>
            <person name="Gross S."/>
            <person name="Mandapat C."/>
            <person name="Jackson L."/>
            <person name="Mathew T."/>
            <person name="Pu L."/>
            <person name="Thornton R."/>
            <person name="Saada N."/>
            <person name="Wilczek-Boney K.B."/>
            <person name="Lee S."/>
            <person name="Kovar C."/>
            <person name="Wu Y."/>
            <person name="Scherer S.E."/>
            <person name="Worley K.C."/>
            <person name="Muzny D.M."/>
            <person name="Gibbs R."/>
        </authorList>
    </citation>
    <scope>NUCLEOTIDE SEQUENCE</scope>
    <source>
        <strain evidence="7">Brora</strain>
    </source>
</reference>
<dbReference type="FunFam" id="1.10.238.230:FF:000001">
    <property type="entry name" value="Serine/threonine-protein phosphatase 2A regulatory subunit B'' subunit beta"/>
    <property type="match status" value="1"/>
</dbReference>
<dbReference type="STRING" id="126957.T1J4V3"/>
<dbReference type="EMBL" id="JH431849">
    <property type="status" value="NOT_ANNOTATED_CDS"/>
    <property type="molecule type" value="Genomic_DNA"/>
</dbReference>
<dbReference type="GO" id="GO:0005509">
    <property type="term" value="F:calcium ion binding"/>
    <property type="evidence" value="ECO:0007669"/>
    <property type="project" value="InterPro"/>
</dbReference>
<dbReference type="SUPFAM" id="SSF47473">
    <property type="entry name" value="EF-hand"/>
    <property type="match status" value="2"/>
</dbReference>
<dbReference type="PANTHER" id="PTHR14095">
    <property type="entry name" value="PHOSPHATASE 2A REGULATORY SUBUNIT-RELATED"/>
    <property type="match status" value="1"/>
</dbReference>